<dbReference type="PANTHER" id="PTHR34047:SF10">
    <property type="entry name" value="GROUP II INTRON-ASSOCIATED OPEN READING FRAME"/>
    <property type="match status" value="1"/>
</dbReference>
<keyword evidence="2" id="KW-0695">RNA-directed DNA polymerase</keyword>
<dbReference type="InterPro" id="IPR030931">
    <property type="entry name" value="Group_II_RT_mat"/>
</dbReference>
<protein>
    <submittedName>
        <fullName evidence="2">Group II intron reverse transcriptase/maturase</fullName>
        <ecNumber evidence="2">2.7.7.49</ecNumber>
    </submittedName>
</protein>
<evidence type="ECO:0000259" key="1">
    <source>
        <dbReference type="PROSITE" id="PS50878"/>
    </source>
</evidence>
<proteinExistence type="predicted"/>
<dbReference type="PANTHER" id="PTHR34047">
    <property type="entry name" value="NUCLEAR INTRON MATURASE 1, MITOCHONDRIAL-RELATED"/>
    <property type="match status" value="1"/>
</dbReference>
<dbReference type="InterPro" id="IPR051083">
    <property type="entry name" value="GrpII_Intron_Splice-Mob/Def"/>
</dbReference>
<sequence>MNGPEGILDWDTIDWRTHEQNVVRLRRRIFKATREGDWATVRSLQKMMLRSWSNTLVSVRQVTQRNTGRRTAGIDGEVALTSQARAEAAVHVHRTRASWDPLPVRRVHIPKASGKLRPLGIPVIMDRCHQARVRHALEPEWEARFEPRSYGFRPGRSCADAIDTLFVTLRGPRANRVWILDADLSAAFDNINHEQLLDALGGFPARDLIARWLKAGVVEDEMFTPTDEGSPQGGVISPLLMNVALHGLEEAAGVRYRMTGVTAGRAREGTPVLVRYADDLVVCCYSEQEAYRVKQRLAQWLEPRGLVFNEDKTKVVHAGEGFDFLGFSVRRYSNGKLLIKPSRDAVKRIRKRLTDETRRMRGSSVRELISRLNPIIRGWAAYYRGVVAAQIFNELDHHVWWLTWRWAVRQHPNKSKKWIKRRYFGKHNRFRDDHWVFGEQVGDHARYLVKFSWTPIVRHQLVRPGASPDDPDLIEYWAKRRRKVTPPLDGYNLALLTKQDGRCPLCGENLLTADQPPQSPNQWERWWLGVARRAIAADYLTHERHGTPDGKRTRMVHTSCYRTLRARNRRRPATFSPAEPSGLA</sequence>
<dbReference type="AlphaFoldDB" id="A0A4R4U0H7"/>
<dbReference type="Pfam" id="PF08388">
    <property type="entry name" value="GIIM"/>
    <property type="match status" value="1"/>
</dbReference>
<dbReference type="GO" id="GO:0003964">
    <property type="term" value="F:RNA-directed DNA polymerase activity"/>
    <property type="evidence" value="ECO:0007669"/>
    <property type="project" value="UniProtKB-KW"/>
</dbReference>
<gene>
    <name evidence="2" type="primary">ltrA</name>
    <name evidence="2" type="ORF">E1292_50145</name>
</gene>
<evidence type="ECO:0000313" key="3">
    <source>
        <dbReference type="Proteomes" id="UP000295258"/>
    </source>
</evidence>
<dbReference type="PROSITE" id="PS50878">
    <property type="entry name" value="RT_POL"/>
    <property type="match status" value="1"/>
</dbReference>
<dbReference type="SUPFAM" id="SSF56672">
    <property type="entry name" value="DNA/RNA polymerases"/>
    <property type="match status" value="1"/>
</dbReference>
<dbReference type="Pfam" id="PF00078">
    <property type="entry name" value="RVT_1"/>
    <property type="match status" value="1"/>
</dbReference>
<dbReference type="Pfam" id="PF13655">
    <property type="entry name" value="RVT_N"/>
    <property type="match status" value="1"/>
</dbReference>
<evidence type="ECO:0000313" key="2">
    <source>
        <dbReference type="EMBL" id="TDC82836.1"/>
    </source>
</evidence>
<feature type="domain" description="Reverse transcriptase" evidence="1">
    <location>
        <begin position="90"/>
        <end position="329"/>
    </location>
</feature>
<reference evidence="2 3" key="1">
    <citation type="submission" date="2019-03" db="EMBL/GenBank/DDBJ databases">
        <title>Draft genome sequences of novel Actinobacteria.</title>
        <authorList>
            <person name="Sahin N."/>
            <person name="Ay H."/>
            <person name="Saygin H."/>
        </authorList>
    </citation>
    <scope>NUCLEOTIDE SEQUENCE [LARGE SCALE GENOMIC DNA]</scope>
    <source>
        <strain evidence="2 3">KC310</strain>
    </source>
</reference>
<dbReference type="NCBIfam" id="TIGR04416">
    <property type="entry name" value="group_II_RT_mat"/>
    <property type="match status" value="1"/>
</dbReference>
<dbReference type="EC" id="2.7.7.49" evidence="2"/>
<keyword evidence="3" id="KW-1185">Reference proteome</keyword>
<dbReference type="InterPro" id="IPR000477">
    <property type="entry name" value="RT_dom"/>
</dbReference>
<dbReference type="EMBL" id="SMKO01000382">
    <property type="protein sequence ID" value="TDC82836.1"/>
    <property type="molecule type" value="Genomic_DNA"/>
</dbReference>
<dbReference type="CDD" id="cd01651">
    <property type="entry name" value="RT_G2_intron"/>
    <property type="match status" value="1"/>
</dbReference>
<dbReference type="InterPro" id="IPR043502">
    <property type="entry name" value="DNA/RNA_pol_sf"/>
</dbReference>
<dbReference type="RefSeq" id="WP_132606835.1">
    <property type="nucleotide sequence ID" value="NZ_SMKO01000382.1"/>
</dbReference>
<name>A0A4R4U0H7_9ACTN</name>
<dbReference type="Proteomes" id="UP000295258">
    <property type="component" value="Unassembled WGS sequence"/>
</dbReference>
<accession>A0A4R4U0H7</accession>
<comment type="caution">
    <text evidence="2">The sequence shown here is derived from an EMBL/GenBank/DDBJ whole genome shotgun (WGS) entry which is preliminary data.</text>
</comment>
<organism evidence="2 3">
    <name type="scientific">Nonomuraea deserti</name>
    <dbReference type="NCBI Taxonomy" id="1848322"/>
    <lineage>
        <taxon>Bacteria</taxon>
        <taxon>Bacillati</taxon>
        <taxon>Actinomycetota</taxon>
        <taxon>Actinomycetes</taxon>
        <taxon>Streptosporangiales</taxon>
        <taxon>Streptosporangiaceae</taxon>
        <taxon>Nonomuraea</taxon>
    </lineage>
</organism>
<dbReference type="InterPro" id="IPR013597">
    <property type="entry name" value="Mat_intron_G2"/>
</dbReference>
<keyword evidence="2" id="KW-0808">Transferase</keyword>
<keyword evidence="2" id="KW-0548">Nucleotidyltransferase</keyword>
<dbReference type="InterPro" id="IPR025960">
    <property type="entry name" value="RVT_N"/>
</dbReference>